<name>A0ABP8NDH0_9BACT</name>
<comment type="caution">
    <text evidence="1">The sequence shown here is derived from an EMBL/GenBank/DDBJ whole genome shotgun (WGS) entry which is preliminary data.</text>
</comment>
<evidence type="ECO:0000313" key="2">
    <source>
        <dbReference type="Proteomes" id="UP001501175"/>
    </source>
</evidence>
<evidence type="ECO:0000313" key="1">
    <source>
        <dbReference type="EMBL" id="GAA4465490.1"/>
    </source>
</evidence>
<organism evidence="1 2">
    <name type="scientific">Nibrella saemangeumensis</name>
    <dbReference type="NCBI Taxonomy" id="1084526"/>
    <lineage>
        <taxon>Bacteria</taxon>
        <taxon>Pseudomonadati</taxon>
        <taxon>Bacteroidota</taxon>
        <taxon>Cytophagia</taxon>
        <taxon>Cytophagales</taxon>
        <taxon>Spirosomataceae</taxon>
        <taxon>Nibrella</taxon>
    </lineage>
</organism>
<dbReference type="Proteomes" id="UP001501175">
    <property type="component" value="Unassembled WGS sequence"/>
</dbReference>
<accession>A0ABP8NDH0</accession>
<gene>
    <name evidence="1" type="ORF">GCM10023189_46180</name>
</gene>
<protein>
    <submittedName>
        <fullName evidence="1">Uncharacterized protein</fullName>
    </submittedName>
</protein>
<dbReference type="EMBL" id="BAABHD010000079">
    <property type="protein sequence ID" value="GAA4465490.1"/>
    <property type="molecule type" value="Genomic_DNA"/>
</dbReference>
<keyword evidence="2" id="KW-1185">Reference proteome</keyword>
<sequence length="131" mass="14691">MERRHFLRYALVAALPAPLLGCGNRHARADRTLQLPQVLSQLTDEATVRRIGKAYRAQVPTEANQETLTDRLLEGSPAALVIRSFGKSMLGPLLDHKIRRDFKEGRIVVLEGWLLSQTEARQCALYSLVTV</sequence>
<dbReference type="RefSeq" id="WP_345247475.1">
    <property type="nucleotide sequence ID" value="NZ_BAABHD010000079.1"/>
</dbReference>
<proteinExistence type="predicted"/>
<reference evidence="2" key="1">
    <citation type="journal article" date="2019" name="Int. J. Syst. Evol. Microbiol.">
        <title>The Global Catalogue of Microorganisms (GCM) 10K type strain sequencing project: providing services to taxonomists for standard genome sequencing and annotation.</title>
        <authorList>
            <consortium name="The Broad Institute Genomics Platform"/>
            <consortium name="The Broad Institute Genome Sequencing Center for Infectious Disease"/>
            <person name="Wu L."/>
            <person name="Ma J."/>
        </authorList>
    </citation>
    <scope>NUCLEOTIDE SEQUENCE [LARGE SCALE GENOMIC DNA]</scope>
    <source>
        <strain evidence="2">JCM 17927</strain>
    </source>
</reference>